<evidence type="ECO:0000313" key="3">
    <source>
        <dbReference type="EMBL" id="RRQ84008.1"/>
    </source>
</evidence>
<protein>
    <recommendedName>
        <fullName evidence="5">Extracellular solute-binding protein</fullName>
    </recommendedName>
</protein>
<dbReference type="PROSITE" id="PS51318">
    <property type="entry name" value="TAT"/>
    <property type="match status" value="1"/>
</dbReference>
<evidence type="ECO:0000256" key="1">
    <source>
        <dbReference type="ARBA" id="ARBA00008520"/>
    </source>
</evidence>
<sequence>MSLNMSRRSVLRAAGAGAAVLAAGPALTACDSDGGPVSVSNEGTKQAAWPAHVPAKVHYDLPALPENGAPAVLDYPSLPLPSSVRSKPGDGSTVSCMALSYGAAVKLDSSNRLVRAVGDAIGVTLKPRFVIDTGTSYTTALATMMAGGDQPDILMIPATGAPSISEFIRSKCADLSEYLSGDAIKEYPNLAALPTRGWQLMGRIGGGIYGVPTYRYNAPQVGLFADRDKLEKAGIWGRGVGVQEFTDAMAKLSVNGRYGIGSSSAAAFGWTYHAGAAGAPNWWGESGGSFRFTADTPEFEQAVENMHRFHTHRIYNPDALTLGAGDAQPKFLNGTWLTWSNGTGAAAQIFSQVRGFTPDLAFPYGDRPNTPGGDSVFGFTVIKKSSPARIKMLLRILDFFAAPFGTKEFELTRYGVEGVHFTRDKGGAPAHATRLGQTENSTNLPFQYFNMAPQPLFFPGLADLTKRLYTSQKALLPICVPDASAAYRFSSATFSAKWAGVSPALNSAVMDAVSGKTKVSDWKGTVARIKQQNGIDRMAEEFAEAKSAAR</sequence>
<evidence type="ECO:0000313" key="4">
    <source>
        <dbReference type="Proteomes" id="UP000276379"/>
    </source>
</evidence>
<dbReference type="RefSeq" id="WP_125214140.1">
    <property type="nucleotide sequence ID" value="NZ_PDES01000010.1"/>
</dbReference>
<organism evidence="3 4">
    <name type="scientific">Streptomyces griseofuscus</name>
    <dbReference type="NCBI Taxonomy" id="146922"/>
    <lineage>
        <taxon>Bacteria</taxon>
        <taxon>Bacillati</taxon>
        <taxon>Actinomycetota</taxon>
        <taxon>Actinomycetes</taxon>
        <taxon>Kitasatosporales</taxon>
        <taxon>Streptomycetaceae</taxon>
        <taxon>Streptomyces</taxon>
    </lineage>
</organism>
<name>A0A3R8RAN2_9ACTN</name>
<dbReference type="PROSITE" id="PS51257">
    <property type="entry name" value="PROKAR_LIPOPROTEIN"/>
    <property type="match status" value="1"/>
</dbReference>
<keyword evidence="4" id="KW-1185">Reference proteome</keyword>
<dbReference type="EMBL" id="PDES01000010">
    <property type="protein sequence ID" value="RRQ84008.1"/>
    <property type="molecule type" value="Genomic_DNA"/>
</dbReference>
<keyword evidence="2" id="KW-0732">Signal</keyword>
<evidence type="ECO:0008006" key="5">
    <source>
        <dbReference type="Google" id="ProtNLM"/>
    </source>
</evidence>
<dbReference type="PANTHER" id="PTHR43649:SF31">
    <property type="entry name" value="SN-GLYCEROL-3-PHOSPHATE-BINDING PERIPLASMIC PROTEIN UGPB"/>
    <property type="match status" value="1"/>
</dbReference>
<reference evidence="3 4" key="1">
    <citation type="submission" date="2017-10" db="EMBL/GenBank/DDBJ databases">
        <title>Draft genome of actinobacteria isolated from guarana (Paullinia cupana (Mart.) Ducke.</title>
        <authorList>
            <person name="Siqueira K.A."/>
            <person name="Liotti R.G."/>
            <person name="Mendes T.A."/>
            <person name="Soares M.A."/>
        </authorList>
    </citation>
    <scope>NUCLEOTIDE SEQUENCE [LARGE SCALE GENOMIC DNA]</scope>
    <source>
        <strain evidence="3 4">199</strain>
    </source>
</reference>
<comment type="similarity">
    <text evidence="1">Belongs to the bacterial solute-binding protein 1 family.</text>
</comment>
<dbReference type="InterPro" id="IPR006311">
    <property type="entry name" value="TAT_signal"/>
</dbReference>
<accession>A0A3R8RAN2</accession>
<evidence type="ECO:0000256" key="2">
    <source>
        <dbReference type="SAM" id="SignalP"/>
    </source>
</evidence>
<proteinExistence type="inferred from homology"/>
<gene>
    <name evidence="3" type="ORF">CQW44_22570</name>
</gene>
<dbReference type="InterPro" id="IPR050490">
    <property type="entry name" value="Bact_solute-bd_prot1"/>
</dbReference>
<dbReference type="PANTHER" id="PTHR43649">
    <property type="entry name" value="ARABINOSE-BINDING PROTEIN-RELATED"/>
    <property type="match status" value="1"/>
</dbReference>
<comment type="caution">
    <text evidence="3">The sequence shown here is derived from an EMBL/GenBank/DDBJ whole genome shotgun (WGS) entry which is preliminary data.</text>
</comment>
<feature type="signal peptide" evidence="2">
    <location>
        <begin position="1"/>
        <end position="28"/>
    </location>
</feature>
<dbReference type="AlphaFoldDB" id="A0A3R8RAN2"/>
<dbReference type="Gene3D" id="3.40.190.10">
    <property type="entry name" value="Periplasmic binding protein-like II"/>
    <property type="match status" value="1"/>
</dbReference>
<dbReference type="SUPFAM" id="SSF53850">
    <property type="entry name" value="Periplasmic binding protein-like II"/>
    <property type="match status" value="1"/>
</dbReference>
<feature type="chain" id="PRO_5018574528" description="Extracellular solute-binding protein" evidence="2">
    <location>
        <begin position="29"/>
        <end position="550"/>
    </location>
</feature>
<dbReference type="Proteomes" id="UP000276379">
    <property type="component" value="Unassembled WGS sequence"/>
</dbReference>